<organism evidence="3 4">
    <name type="scientific">Oceanospirillum multiglobuliferum</name>
    <dbReference type="NCBI Taxonomy" id="64969"/>
    <lineage>
        <taxon>Bacteria</taxon>
        <taxon>Pseudomonadati</taxon>
        <taxon>Pseudomonadota</taxon>
        <taxon>Gammaproteobacteria</taxon>
        <taxon>Oceanospirillales</taxon>
        <taxon>Oceanospirillaceae</taxon>
        <taxon>Oceanospirillum</taxon>
    </lineage>
</organism>
<dbReference type="InterPro" id="IPR036380">
    <property type="entry name" value="Isochorismatase-like_sf"/>
</dbReference>
<accession>A0A1T4QX20</accession>
<protein>
    <submittedName>
        <fullName evidence="3">Cysteine hydrolase</fullName>
    </submittedName>
</protein>
<dbReference type="GO" id="GO:0016787">
    <property type="term" value="F:hydrolase activity"/>
    <property type="evidence" value="ECO:0007669"/>
    <property type="project" value="UniProtKB-KW"/>
</dbReference>
<dbReference type="PANTHER" id="PTHR43540:SF15">
    <property type="entry name" value="BLR5631 PROTEIN"/>
    <property type="match status" value="1"/>
</dbReference>
<keyword evidence="1 3" id="KW-0378">Hydrolase</keyword>
<name>A0A1T4QX20_9GAMM</name>
<evidence type="ECO:0000313" key="3">
    <source>
        <dbReference type="EMBL" id="OPX57080.1"/>
    </source>
</evidence>
<dbReference type="InterPro" id="IPR000868">
    <property type="entry name" value="Isochorismatase-like_dom"/>
</dbReference>
<gene>
    <name evidence="3" type="ORF">BTE48_01225</name>
</gene>
<dbReference type="CDD" id="cd01014">
    <property type="entry name" value="nicotinamidase_related"/>
    <property type="match status" value="1"/>
</dbReference>
<comment type="caution">
    <text evidence="3">The sequence shown here is derived from an EMBL/GenBank/DDBJ whole genome shotgun (WGS) entry which is preliminary data.</text>
</comment>
<dbReference type="EMBL" id="MTSM01000001">
    <property type="protein sequence ID" value="OPX57080.1"/>
    <property type="molecule type" value="Genomic_DNA"/>
</dbReference>
<dbReference type="InterPro" id="IPR050272">
    <property type="entry name" value="Isochorismatase-like_hydrls"/>
</dbReference>
<keyword evidence="4" id="KW-1185">Reference proteome</keyword>
<dbReference type="Proteomes" id="UP000191418">
    <property type="component" value="Unassembled WGS sequence"/>
</dbReference>
<dbReference type="RefSeq" id="WP_078745639.1">
    <property type="nucleotide sequence ID" value="NZ_FUXG01000013.1"/>
</dbReference>
<dbReference type="PANTHER" id="PTHR43540">
    <property type="entry name" value="PEROXYUREIDOACRYLATE/UREIDOACRYLATE AMIDOHYDROLASE-RELATED"/>
    <property type="match status" value="1"/>
</dbReference>
<sequence>MSQAENTALVIIDIQNDYFPDGRYPLWNTETVLNNIEVAVQQAQAKGMPVVLIQHIARPAVGLAPFFNAETEGVKLHANLLAEAPNAPVVIKSYADSFLDTELTEVLTKLAVSKLLICGMMTQNCVTHTAISPAAAPYQVSILSDCCTSVDNMIHQIALNGVAPRVPLVKLEDVFS</sequence>
<dbReference type="Gene3D" id="3.40.50.850">
    <property type="entry name" value="Isochorismatase-like"/>
    <property type="match status" value="1"/>
</dbReference>
<evidence type="ECO:0000256" key="1">
    <source>
        <dbReference type="ARBA" id="ARBA00022801"/>
    </source>
</evidence>
<evidence type="ECO:0000313" key="4">
    <source>
        <dbReference type="Proteomes" id="UP000191418"/>
    </source>
</evidence>
<dbReference type="AlphaFoldDB" id="A0A1T4QX20"/>
<dbReference type="Pfam" id="PF00857">
    <property type="entry name" value="Isochorismatase"/>
    <property type="match status" value="1"/>
</dbReference>
<reference evidence="3 4" key="1">
    <citation type="submission" date="2017-01" db="EMBL/GenBank/DDBJ databases">
        <title>Genome Sequencing of a Marine Spirillum, Oceanospirillum multiglobuliferum ATCC 33336, from Japan.</title>
        <authorList>
            <person name="Carney J.G."/>
            <person name="Trachtenberg A.M."/>
            <person name="Rheaume B.A."/>
            <person name="Linnane J.D."/>
            <person name="Pitts N.L."/>
            <person name="Mykles D.L."/>
            <person name="Maclea K.S."/>
        </authorList>
    </citation>
    <scope>NUCLEOTIDE SEQUENCE [LARGE SCALE GENOMIC DNA]</scope>
    <source>
        <strain evidence="3 4">ATCC 33336</strain>
    </source>
</reference>
<proteinExistence type="predicted"/>
<evidence type="ECO:0000259" key="2">
    <source>
        <dbReference type="Pfam" id="PF00857"/>
    </source>
</evidence>
<dbReference type="SUPFAM" id="SSF52499">
    <property type="entry name" value="Isochorismatase-like hydrolases"/>
    <property type="match status" value="1"/>
</dbReference>
<dbReference type="STRING" id="64969.SAMN02745127_02056"/>
<feature type="domain" description="Isochorismatase-like" evidence="2">
    <location>
        <begin position="7"/>
        <end position="165"/>
    </location>
</feature>
<dbReference type="OrthoDB" id="1157330at2"/>